<name>A0AAD8YNI6_9STRA</name>
<feature type="compositionally biased region" description="Basic and acidic residues" evidence="1">
    <location>
        <begin position="24"/>
        <end position="38"/>
    </location>
</feature>
<proteinExistence type="predicted"/>
<keyword evidence="3" id="KW-1185">Reference proteome</keyword>
<accession>A0AAD8YNI6</accession>
<feature type="compositionally biased region" description="Basic and acidic residues" evidence="1">
    <location>
        <begin position="1"/>
        <end position="11"/>
    </location>
</feature>
<reference evidence="2" key="1">
    <citation type="submission" date="2023-06" db="EMBL/GenBank/DDBJ databases">
        <title>Survivors Of The Sea: Transcriptome response of Skeletonema marinoi to long-term dormancy.</title>
        <authorList>
            <person name="Pinder M.I.M."/>
            <person name="Kourtchenko O."/>
            <person name="Robertson E.K."/>
            <person name="Larsson T."/>
            <person name="Maumus F."/>
            <person name="Osuna-Cruz C.M."/>
            <person name="Vancaester E."/>
            <person name="Stenow R."/>
            <person name="Vandepoele K."/>
            <person name="Ploug H."/>
            <person name="Bruchert V."/>
            <person name="Godhe A."/>
            <person name="Topel M."/>
        </authorList>
    </citation>
    <scope>NUCLEOTIDE SEQUENCE</scope>
    <source>
        <strain evidence="2">R05AC</strain>
    </source>
</reference>
<evidence type="ECO:0000256" key="1">
    <source>
        <dbReference type="SAM" id="MobiDB-lite"/>
    </source>
</evidence>
<dbReference type="PANTHER" id="PTHR31827:SF1">
    <property type="entry name" value="EMB|CAB89363.1"/>
    <property type="match status" value="1"/>
</dbReference>
<dbReference type="PANTHER" id="PTHR31827">
    <property type="entry name" value="EMB|CAB89363.1"/>
    <property type="match status" value="1"/>
</dbReference>
<feature type="region of interest" description="Disordered" evidence="1">
    <location>
        <begin position="252"/>
        <end position="273"/>
    </location>
</feature>
<feature type="compositionally biased region" description="Low complexity" evidence="1">
    <location>
        <begin position="55"/>
        <end position="64"/>
    </location>
</feature>
<feature type="region of interest" description="Disordered" evidence="1">
    <location>
        <begin position="1"/>
        <end position="46"/>
    </location>
</feature>
<dbReference type="AlphaFoldDB" id="A0AAD8YNI6"/>
<dbReference type="Proteomes" id="UP001224775">
    <property type="component" value="Unassembled WGS sequence"/>
</dbReference>
<comment type="caution">
    <text evidence="2">The sequence shown here is derived from an EMBL/GenBank/DDBJ whole genome shotgun (WGS) entry which is preliminary data.</text>
</comment>
<evidence type="ECO:0008006" key="4">
    <source>
        <dbReference type="Google" id="ProtNLM"/>
    </source>
</evidence>
<protein>
    <recommendedName>
        <fullName evidence="4">WRKY transcription factor 19</fullName>
    </recommendedName>
</protein>
<sequence>MVDNRRDRAPNSEDAWQSFVRKKKEQEARKLSTPKNDDANQNNDLFATHVSLTASSTASKADTSNPEMSSDVDNSAVMATGAVKGGNPDMILNPPDSSKITMEGRRLQPKIHEFTPSQINDNAAVEGGGDHDPHVSLPHLPNENNDAIVAGDGASPTIPSIPVNNGNGPATCQSTANNHMRNDYAVFDAERKEKIMMRKKKKRKLCTAEGCENQARNGGVCVKHGAKRKLCTAEGCDNQVVNGGVCVKHGAKRSLSTSNKRKHNDNAASDEERQVARKKRKLCTAEGCENQARNGVVCVKHGAKETRNLCTAEGCESQARNGGVCVKHGAKVTLCTAEGCESQARNGGVCVKHGAKKKRKLCTAEGCENQARNGGVCVKHGAKRKLCTAEGCENQAARGGVCVKHGAKVKLKVKLCTAEGCENQAKNGGACKRHGG</sequence>
<evidence type="ECO:0000313" key="3">
    <source>
        <dbReference type="Proteomes" id="UP001224775"/>
    </source>
</evidence>
<feature type="region of interest" description="Disordered" evidence="1">
    <location>
        <begin position="55"/>
        <end position="74"/>
    </location>
</feature>
<gene>
    <name evidence="2" type="ORF">QTG54_000275</name>
</gene>
<dbReference type="EMBL" id="JATAAI010000001">
    <property type="protein sequence ID" value="KAK1748336.1"/>
    <property type="molecule type" value="Genomic_DNA"/>
</dbReference>
<organism evidence="2 3">
    <name type="scientific">Skeletonema marinoi</name>
    <dbReference type="NCBI Taxonomy" id="267567"/>
    <lineage>
        <taxon>Eukaryota</taxon>
        <taxon>Sar</taxon>
        <taxon>Stramenopiles</taxon>
        <taxon>Ochrophyta</taxon>
        <taxon>Bacillariophyta</taxon>
        <taxon>Coscinodiscophyceae</taxon>
        <taxon>Thalassiosirophycidae</taxon>
        <taxon>Thalassiosirales</taxon>
        <taxon>Skeletonemataceae</taxon>
        <taxon>Skeletonema</taxon>
        <taxon>Skeletonema marinoi-dohrnii complex</taxon>
    </lineage>
</organism>
<evidence type="ECO:0000313" key="2">
    <source>
        <dbReference type="EMBL" id="KAK1748336.1"/>
    </source>
</evidence>